<dbReference type="SUPFAM" id="SSF53822">
    <property type="entry name" value="Periplasmic binding protein-like I"/>
    <property type="match status" value="1"/>
</dbReference>
<dbReference type="Pfam" id="PF00532">
    <property type="entry name" value="Peripla_BP_1"/>
    <property type="match status" value="1"/>
</dbReference>
<dbReference type="RefSeq" id="WP_023051388.1">
    <property type="nucleotide sequence ID" value="NZ_CP173070.2"/>
</dbReference>
<proteinExistence type="predicted"/>
<keyword evidence="2" id="KW-0238">DNA-binding</keyword>
<dbReference type="PANTHER" id="PTHR30146">
    <property type="entry name" value="LACI-RELATED TRANSCRIPTIONAL REPRESSOR"/>
    <property type="match status" value="1"/>
</dbReference>
<dbReference type="InterPro" id="IPR000843">
    <property type="entry name" value="HTH_LacI"/>
</dbReference>
<dbReference type="InterPro" id="IPR028082">
    <property type="entry name" value="Peripla_BP_I"/>
</dbReference>
<dbReference type="SMART" id="SM00354">
    <property type="entry name" value="HTH_LACI"/>
    <property type="match status" value="1"/>
</dbReference>
<dbReference type="InterPro" id="IPR010982">
    <property type="entry name" value="Lambda_DNA-bd_dom_sf"/>
</dbReference>
<protein>
    <recommendedName>
        <fullName evidence="4">HTH lacI-type domain-containing protein</fullName>
    </recommendedName>
</protein>
<evidence type="ECO:0000313" key="6">
    <source>
        <dbReference type="Proteomes" id="UP000017081"/>
    </source>
</evidence>
<dbReference type="PANTHER" id="PTHR30146:SF109">
    <property type="entry name" value="HTH-TYPE TRANSCRIPTIONAL REGULATOR GALS"/>
    <property type="match status" value="1"/>
</dbReference>
<evidence type="ECO:0000259" key="4">
    <source>
        <dbReference type="PROSITE" id="PS50932"/>
    </source>
</evidence>
<dbReference type="Gene3D" id="3.40.50.2300">
    <property type="match status" value="2"/>
</dbReference>
<keyword evidence="6" id="KW-1185">Reference proteome</keyword>
<dbReference type="Gene3D" id="1.10.260.40">
    <property type="entry name" value="lambda repressor-like DNA-binding domains"/>
    <property type="match status" value="1"/>
</dbReference>
<dbReference type="eggNOG" id="COG1609">
    <property type="taxonomic scope" value="Bacteria"/>
</dbReference>
<dbReference type="InterPro" id="IPR001761">
    <property type="entry name" value="Peripla_BP/Lac1_sug-bd_dom"/>
</dbReference>
<dbReference type="CDD" id="cd01392">
    <property type="entry name" value="HTH_LacI"/>
    <property type="match status" value="1"/>
</dbReference>
<dbReference type="EMBL" id="AXZF01000073">
    <property type="protein sequence ID" value="ERT68247.1"/>
    <property type="molecule type" value="Genomic_DNA"/>
</dbReference>
<reference evidence="5 6" key="1">
    <citation type="submission" date="2013-08" db="EMBL/GenBank/DDBJ databases">
        <authorList>
            <person name="Weinstock G."/>
            <person name="Sodergren E."/>
            <person name="Wylie T."/>
            <person name="Fulton L."/>
            <person name="Fulton R."/>
            <person name="Fronick C."/>
            <person name="O'Laughlin M."/>
            <person name="Godfrey J."/>
            <person name="Miner T."/>
            <person name="Herter B."/>
            <person name="Appelbaum E."/>
            <person name="Cordes M."/>
            <person name="Lek S."/>
            <person name="Wollam A."/>
            <person name="Pepin K.H."/>
            <person name="Palsikar V.B."/>
            <person name="Mitreva M."/>
            <person name="Wilson R.K."/>
        </authorList>
    </citation>
    <scope>NUCLEOTIDE SEQUENCE [LARGE SCALE GENOMIC DNA]</scope>
    <source>
        <strain evidence="5 6">ATCC BAA-474</strain>
    </source>
</reference>
<dbReference type="AlphaFoldDB" id="U7V979"/>
<dbReference type="Proteomes" id="UP000017081">
    <property type="component" value="Unassembled WGS sequence"/>
</dbReference>
<gene>
    <name evidence="5" type="ORF">HMPREF0202_01852</name>
</gene>
<dbReference type="CDD" id="cd06267">
    <property type="entry name" value="PBP1_LacI_sugar_binding-like"/>
    <property type="match status" value="1"/>
</dbReference>
<evidence type="ECO:0000256" key="3">
    <source>
        <dbReference type="ARBA" id="ARBA00023163"/>
    </source>
</evidence>
<organism evidence="5 6">
    <name type="scientific">Cetobacterium somerae ATCC BAA-474</name>
    <dbReference type="NCBI Taxonomy" id="1319815"/>
    <lineage>
        <taxon>Bacteria</taxon>
        <taxon>Fusobacteriati</taxon>
        <taxon>Fusobacteriota</taxon>
        <taxon>Fusobacteriia</taxon>
        <taxon>Fusobacteriales</taxon>
        <taxon>Fusobacteriaceae</taxon>
        <taxon>Cetobacterium</taxon>
    </lineage>
</organism>
<dbReference type="PATRIC" id="fig|1319815.3.peg.1788"/>
<dbReference type="GO" id="GO:0000976">
    <property type="term" value="F:transcription cis-regulatory region binding"/>
    <property type="evidence" value="ECO:0007669"/>
    <property type="project" value="TreeGrafter"/>
</dbReference>
<evidence type="ECO:0000256" key="2">
    <source>
        <dbReference type="ARBA" id="ARBA00023125"/>
    </source>
</evidence>
<dbReference type="HOGENOM" id="CLU_037628_6_2_0"/>
<accession>U7V979</accession>
<name>U7V979_9FUSO</name>
<evidence type="ECO:0000313" key="5">
    <source>
        <dbReference type="EMBL" id="ERT68247.1"/>
    </source>
</evidence>
<dbReference type="GO" id="GO:0003700">
    <property type="term" value="F:DNA-binding transcription factor activity"/>
    <property type="evidence" value="ECO:0007669"/>
    <property type="project" value="TreeGrafter"/>
</dbReference>
<sequence>MLDSVEIAKLAGVSRSTVSKVLNNYPKISAETREKVLEIVKKYNYVPNSNAQALAGKINSVIGIFIYEKNYEKSIKNNQGKNFVYFTDFIDACIKEAFLYKHQVLVDIIEDEIGEMRIENFFRNGSIAGGIFIGLNQESNLIKHLMEKDYKLALIDYRKDLEGHKKNNCTFLINVMDYEGSYEITKRLIDLGCTKILYISGDEKKLTGSERKRGYIQCLKDNGIPLRDELIISSNFKKDDSYLKIQEFLEKNIKIDAVISANDTMAYSFLDVIKDLGLKEKFKNTQIWGYDNLKYSFIQGIKTVAPDFNKGAVEAIKSLIIPEYAAENPSKIDVKLIEKLEDYLNS</sequence>
<keyword evidence="1" id="KW-0805">Transcription regulation</keyword>
<feature type="domain" description="HTH lacI-type" evidence="4">
    <location>
        <begin position="6"/>
        <end position="56"/>
    </location>
</feature>
<dbReference type="SUPFAM" id="SSF47413">
    <property type="entry name" value="lambda repressor-like DNA-binding domains"/>
    <property type="match status" value="1"/>
</dbReference>
<evidence type="ECO:0000256" key="1">
    <source>
        <dbReference type="ARBA" id="ARBA00023015"/>
    </source>
</evidence>
<dbReference type="PROSITE" id="PS50932">
    <property type="entry name" value="HTH_LACI_2"/>
    <property type="match status" value="1"/>
</dbReference>
<dbReference type="STRING" id="1319815.HMPREF0202_01852"/>
<keyword evidence="3" id="KW-0804">Transcription</keyword>
<comment type="caution">
    <text evidence="5">The sequence shown here is derived from an EMBL/GenBank/DDBJ whole genome shotgun (WGS) entry which is preliminary data.</text>
</comment>
<dbReference type="Pfam" id="PF00356">
    <property type="entry name" value="LacI"/>
    <property type="match status" value="1"/>
</dbReference>